<dbReference type="EnsemblBacteria" id="ABF89248">
    <property type="protein sequence ID" value="ABF89248"/>
    <property type="gene ID" value="MXAN_0449"/>
</dbReference>
<dbReference type="Proteomes" id="UP000002402">
    <property type="component" value="Chromosome"/>
</dbReference>
<evidence type="ECO:0000313" key="2">
    <source>
        <dbReference type="EMBL" id="ABF89248.1"/>
    </source>
</evidence>
<feature type="region of interest" description="Disordered" evidence="1">
    <location>
        <begin position="1"/>
        <end position="22"/>
    </location>
</feature>
<dbReference type="AlphaFoldDB" id="Q1DF54"/>
<gene>
    <name evidence="2" type="ordered locus">MXAN_0449</name>
</gene>
<protein>
    <submittedName>
        <fullName evidence="2">Uncharacterized protein</fullName>
    </submittedName>
</protein>
<dbReference type="STRING" id="246197.MXAN_0449"/>
<dbReference type="SUPFAM" id="SSF159245">
    <property type="entry name" value="AttH-like"/>
    <property type="match status" value="1"/>
</dbReference>
<evidence type="ECO:0000256" key="1">
    <source>
        <dbReference type="SAM" id="MobiDB-lite"/>
    </source>
</evidence>
<dbReference type="KEGG" id="mxa:MXAN_0449"/>
<name>Q1DF54_MYXXD</name>
<evidence type="ECO:0000313" key="3">
    <source>
        <dbReference type="Proteomes" id="UP000002402"/>
    </source>
</evidence>
<dbReference type="EMBL" id="CP000113">
    <property type="protein sequence ID" value="ABF89248.1"/>
    <property type="molecule type" value="Genomic_DNA"/>
</dbReference>
<organism evidence="2 3">
    <name type="scientific">Myxococcus xanthus (strain DK1622)</name>
    <dbReference type="NCBI Taxonomy" id="246197"/>
    <lineage>
        <taxon>Bacteria</taxon>
        <taxon>Pseudomonadati</taxon>
        <taxon>Myxococcota</taxon>
        <taxon>Myxococcia</taxon>
        <taxon>Myxococcales</taxon>
        <taxon>Cystobacterineae</taxon>
        <taxon>Myxococcaceae</taxon>
        <taxon>Myxococcus</taxon>
    </lineage>
</organism>
<accession>Q1DF54</accession>
<keyword evidence="3" id="KW-1185">Reference proteome</keyword>
<proteinExistence type="predicted"/>
<reference evidence="2 3" key="1">
    <citation type="journal article" date="2006" name="Proc. Natl. Acad. Sci. U.S.A.">
        <title>Evolution of sensory complexity recorded in a myxobacterial genome.</title>
        <authorList>
            <person name="Goldman B.S."/>
            <person name="Nierman W.C."/>
            <person name="Kaiser D."/>
            <person name="Slater S.C."/>
            <person name="Durkin A.S."/>
            <person name="Eisen J.A."/>
            <person name="Ronning C.M."/>
            <person name="Barbazuk W.B."/>
            <person name="Blanchard M."/>
            <person name="Field C."/>
            <person name="Halling C."/>
            <person name="Hinkle G."/>
            <person name="Iartchuk O."/>
            <person name="Kim H.S."/>
            <person name="Mackenzie C."/>
            <person name="Madupu R."/>
            <person name="Miller N."/>
            <person name="Shvartsbeyn A."/>
            <person name="Sullivan S.A."/>
            <person name="Vaudin M."/>
            <person name="Wiegand R."/>
            <person name="Kaplan H.B."/>
        </authorList>
    </citation>
    <scope>NUCLEOTIDE SEQUENCE [LARGE SCALE GENOMIC DNA]</scope>
    <source>
        <strain evidence="3">DK1622</strain>
    </source>
</reference>
<feature type="compositionally biased region" description="Low complexity" evidence="1">
    <location>
        <begin position="1"/>
        <end position="19"/>
    </location>
</feature>
<dbReference type="HOGENOM" id="CLU_846854_0_0_7"/>
<sequence>MTTSSTTTRRLPRTRSWSSAPMRPEGRFQALKGLAVATALVLPSVAAAGAVLEPKLSPSDNYGENFTFIGDLDGGTFIFVQLTVTNIGPGSRTGLCRTTVLTPGKKAWSAQTKVKARDWRYDAESSTLKMGPCSARSTDGATRVEVPLDGGRVLLEYAAPMTPQGQEGTEVEVGKDRYHHEVTLAFSALKATVKRPKGEDVVYTGGGYADHTRSTIAPAKLAKRWVRFRALLGGEKLVLLAREGQDGEYGPVYAWEEGAKARSLEHFTLAREGVKERSSWTVELFTDGSSAMVLRSTSLMQRSAPVEDLGAVLGGLVRSVVGSPVTYLHRAVLEREGKAPVTGLMEVTLEGDL</sequence>